<protein>
    <recommendedName>
        <fullName evidence="4">Baseplate protein J-like domain-containing protein</fullName>
    </recommendedName>
</protein>
<evidence type="ECO:0000313" key="3">
    <source>
        <dbReference type="Proteomes" id="UP000053937"/>
    </source>
</evidence>
<feature type="compositionally biased region" description="Basic and acidic residues" evidence="1">
    <location>
        <begin position="1"/>
        <end position="22"/>
    </location>
</feature>
<feature type="region of interest" description="Disordered" evidence="1">
    <location>
        <begin position="1"/>
        <end position="24"/>
    </location>
</feature>
<dbReference type="EMBL" id="LMBR01000143">
    <property type="protein sequence ID" value="KUL27657.1"/>
    <property type="molecule type" value="Genomic_DNA"/>
</dbReference>
<evidence type="ECO:0000256" key="1">
    <source>
        <dbReference type="SAM" id="MobiDB-lite"/>
    </source>
</evidence>
<dbReference type="RefSeq" id="WP_059139067.1">
    <property type="nucleotide sequence ID" value="NZ_LMBR01000143.1"/>
</dbReference>
<sequence length="1241" mass="140176">MSVHQEYLEHMDNEKHVGEGTSRRQRYLPALEPSSVAIDERRIEHDMLFASKYASYLNFFDEKGHKTGTWEPFFSNDSAVLLAETALQDIERYRRNIRNALVFLENHQKETEKNRMVETLLCLFSNAGVLASGLDTLHKKLPDDIPLKTSLGQRIQSELAEAFRRLIAIYKAGLEMGIYVKSDTPAPYDCESNTPSLHEFLQQGFSDCWKTSASVSWHQYIENIATLPELYGGESLSVEKRINHLGSHNRFTSIFETLLAVYARTILDAGGALEKAMTERNDHEPHYTLFLVFLRLLQFVRNHINTLTERHLDFYYREVLRFAQKPPLPNHVHLVFELARQCDTRMLNAGTSFPAGKDSKGRKIAYALDEDVIINKARVAAMKSLHLAGSHSRRLLYADPDKMSSSAAQDPQSYAGWNPFGENTSEEYLAQTGFAIASHYLLLEEGHRTITLGFDISAMKNPVSAEDILKSFDFHITAEKGWLLLKKCSAHSDFVNIKGRMKLIRLQLQLDGSQPAAVALQKKIHGSDLPEGLPVLKAIVRQNDRESLPLEQIQNIRIKPEKSFIEVSCGYNDNDEPYENGLKNIGIANSLGLISPDKPFMPFGPEPETGDYLIIGSDEAFQKKGARIQLRLVWKGLPENDDLTRTVHAALAPDGTIAWLENGIWSDPVGKPFVLFPEKGNETMLPPAAYATLPDAAISDMHIDRQPWSIRRKNGFMKISITANFGHRLYRQTLSRHMIKAANNKLSRDKSSSIVLKEAIEKLYMESNGKLVPKTNDPLDFQEKYAELLSETLPVEPYTPEISSITMSYKASSLFSDTHLNIYHLTPFGYLAIEKSDRKSTSLIPSFLSAGEFYIGIENFLPPGTLNLLFQISEGSADPMTKKPKQHVVWSYLSDTVWKPLERHVTSDTTEQFTRSGIIRFLLPSDATTSKTLFTGDESYWLKAEIKENPGAVCRCLSVTAQAARATCITGEGAPFFPETQLEAGTIAKMETPDASIRKIQQPYPSFGGRPGENNADFRVRVSERVRHKNRAVTQWDYERLILEAFPFIYKVKCLNHTWYEPGKPGEPIFRDPAPGHVSIVTIPDLKGQLTGDPLRPYTSLGDLERIKAFLDKHVSPFTTLHVHNPMFETVKIECGVKFFPGLDTGFHLDLFRNDLVRFLSPWAFENTGEVLFAGRILKSSLIDFMDERPYVDFVTDFRLFHIDSRQKTHPDQDEIIASTPISILVSAAAQEHVISVIQDN</sequence>
<proteinExistence type="predicted"/>
<comment type="caution">
    <text evidence="2">The sequence shown here is derived from an EMBL/GenBank/DDBJ whole genome shotgun (WGS) entry which is preliminary data.</text>
</comment>
<dbReference type="AlphaFoldDB" id="A0A124G906"/>
<dbReference type="OrthoDB" id="9762853at2"/>
<organism evidence="2 3">
    <name type="scientific">Chlorobium limicola</name>
    <dbReference type="NCBI Taxonomy" id="1092"/>
    <lineage>
        <taxon>Bacteria</taxon>
        <taxon>Pseudomonadati</taxon>
        <taxon>Chlorobiota</taxon>
        <taxon>Chlorobiia</taxon>
        <taxon>Chlorobiales</taxon>
        <taxon>Chlorobiaceae</taxon>
        <taxon>Chlorobium/Pelodictyon group</taxon>
        <taxon>Chlorobium</taxon>
    </lineage>
</organism>
<dbReference type="Proteomes" id="UP000053937">
    <property type="component" value="Unassembled WGS sequence"/>
</dbReference>
<reference evidence="2 3" key="1">
    <citation type="submission" date="2015-10" db="EMBL/GenBank/DDBJ databases">
        <title>Draft Genome Sequence of Chlorobium limicola strain Frasassi Growing under Artificial Lighting in the Frasassi Cave System.</title>
        <authorList>
            <person name="Mansor M."/>
            <person name="Macalady J."/>
        </authorList>
    </citation>
    <scope>NUCLEOTIDE SEQUENCE [LARGE SCALE GENOMIC DNA]</scope>
    <source>
        <strain evidence="2 3">Frasassi</strain>
    </source>
</reference>
<gene>
    <name evidence="2" type="ORF">ASB62_06070</name>
</gene>
<accession>A0A124G906</accession>
<name>A0A124G906_CHLLI</name>
<evidence type="ECO:0008006" key="4">
    <source>
        <dbReference type="Google" id="ProtNLM"/>
    </source>
</evidence>
<keyword evidence="3" id="KW-1185">Reference proteome</keyword>
<evidence type="ECO:0000313" key="2">
    <source>
        <dbReference type="EMBL" id="KUL27657.1"/>
    </source>
</evidence>